<evidence type="ECO:0000313" key="5">
    <source>
        <dbReference type="Proteomes" id="UP000287651"/>
    </source>
</evidence>
<dbReference type="PANTHER" id="PTHR11972">
    <property type="entry name" value="NADPH OXIDASE"/>
    <property type="match status" value="1"/>
</dbReference>
<feature type="domain" description="NADPH oxidase Respiratory burst" evidence="3">
    <location>
        <begin position="141"/>
        <end position="187"/>
    </location>
</feature>
<protein>
    <recommendedName>
        <fullName evidence="3">NADPH oxidase Respiratory burst domain-containing protein</fullName>
    </recommendedName>
</protein>
<feature type="region of interest" description="Disordered" evidence="2">
    <location>
        <begin position="383"/>
        <end position="416"/>
    </location>
</feature>
<dbReference type="GO" id="GO:0016174">
    <property type="term" value="F:NAD(P)H oxidase H2O2-forming activity"/>
    <property type="evidence" value="ECO:0007669"/>
    <property type="project" value="TreeGrafter"/>
</dbReference>
<dbReference type="GO" id="GO:0005886">
    <property type="term" value="C:plasma membrane"/>
    <property type="evidence" value="ECO:0007669"/>
    <property type="project" value="TreeGrafter"/>
</dbReference>
<feature type="region of interest" description="Disordered" evidence="2">
    <location>
        <begin position="457"/>
        <end position="493"/>
    </location>
</feature>
<organism evidence="4 5">
    <name type="scientific">Ensete ventricosum</name>
    <name type="common">Abyssinian banana</name>
    <name type="synonym">Musa ensete</name>
    <dbReference type="NCBI Taxonomy" id="4639"/>
    <lineage>
        <taxon>Eukaryota</taxon>
        <taxon>Viridiplantae</taxon>
        <taxon>Streptophyta</taxon>
        <taxon>Embryophyta</taxon>
        <taxon>Tracheophyta</taxon>
        <taxon>Spermatophyta</taxon>
        <taxon>Magnoliopsida</taxon>
        <taxon>Liliopsida</taxon>
        <taxon>Zingiberales</taxon>
        <taxon>Musaceae</taxon>
        <taxon>Ensete</taxon>
    </lineage>
</organism>
<dbReference type="Pfam" id="PF08414">
    <property type="entry name" value="NADPH_Ox"/>
    <property type="match status" value="1"/>
</dbReference>
<dbReference type="Proteomes" id="UP000287651">
    <property type="component" value="Unassembled WGS sequence"/>
</dbReference>
<accession>A0A426XIT3</accession>
<evidence type="ECO:0000256" key="2">
    <source>
        <dbReference type="SAM" id="MobiDB-lite"/>
    </source>
</evidence>
<gene>
    <name evidence="4" type="ORF">B296_00059166</name>
</gene>
<dbReference type="AlphaFoldDB" id="A0A426XIT3"/>
<keyword evidence="1" id="KW-0560">Oxidoreductase</keyword>
<dbReference type="PANTHER" id="PTHR11972:SF197">
    <property type="entry name" value="RESPIRATORY BURST OXIDASE HOMOLOG PROTEIN D"/>
    <property type="match status" value="1"/>
</dbReference>
<dbReference type="InterPro" id="IPR013623">
    <property type="entry name" value="NADPH_Ox"/>
</dbReference>
<name>A0A426XIT3_ENSVE</name>
<dbReference type="Gene3D" id="1.10.238.10">
    <property type="entry name" value="EF-hand"/>
    <property type="match status" value="1"/>
</dbReference>
<evidence type="ECO:0000313" key="4">
    <source>
        <dbReference type="EMBL" id="RRT39418.1"/>
    </source>
</evidence>
<dbReference type="EMBL" id="AMZH03020207">
    <property type="protein sequence ID" value="RRT39418.1"/>
    <property type="molecule type" value="Genomic_DNA"/>
</dbReference>
<proteinExistence type="predicted"/>
<evidence type="ECO:0000256" key="1">
    <source>
        <dbReference type="ARBA" id="ARBA00023002"/>
    </source>
</evidence>
<dbReference type="GO" id="GO:0004601">
    <property type="term" value="F:peroxidase activity"/>
    <property type="evidence" value="ECO:0007669"/>
    <property type="project" value="InterPro"/>
</dbReference>
<comment type="caution">
    <text evidence="4">The sequence shown here is derived from an EMBL/GenBank/DDBJ whole genome shotgun (WGS) entry which is preliminary data.</text>
</comment>
<dbReference type="InterPro" id="IPR050369">
    <property type="entry name" value="RBOH/FRE"/>
</dbReference>
<sequence length="493" mass="54822">MIVGRPRVENMARVRLPVAMATYTMNQTSPPLPSLASSNCHFQSLVEFPVIDEAKVAALQLVRKHRACVLRHARPDDRSENISMDRDVSITSKGHAFWLAVVKSPTQGPMNFDHSPLHLSPPRDGLSLCLISHSFPFSCGKRFDQLSVNGALHLSRSMKESSDFAGELFDALKRRRNITGDKITKADGAEGVLGSNLRSKLRFPPPDLLRHVRRLPLFKKRGGRVESEDETTAIEPWQIIPLSASAKKLPKTQEKAEDQLLSQRLKPTQERNPLRWWYQRAKYLMEDCWQRVWVVALWLCVCAAFFAWKFEHHRRRAVYHVMDYCICVPKGGAETLKFNMALILLPVCRNTLTWPRTGTKFGKVLPFNDSLSFHKVCETKRNQTAAPSQHDKCDSISVAAGDRGGHRSGRGAAHDRAPDVRLPAAAARDGLVVRADEALPPAGRLLVVRVGVDGGGHGGADGRGLHPRHPLVPPRFHQPAQAVAPPSSTPTTS</sequence>
<reference evidence="4 5" key="1">
    <citation type="journal article" date="2014" name="Agronomy (Basel)">
        <title>A Draft Genome Sequence for Ensete ventricosum, the Drought-Tolerant Tree Against Hunger.</title>
        <authorList>
            <person name="Harrison J."/>
            <person name="Moore K.A."/>
            <person name="Paszkiewicz K."/>
            <person name="Jones T."/>
            <person name="Grant M."/>
            <person name="Ambacheew D."/>
            <person name="Muzemil S."/>
            <person name="Studholme D.J."/>
        </authorList>
    </citation>
    <scope>NUCLEOTIDE SEQUENCE [LARGE SCALE GENOMIC DNA]</scope>
</reference>
<evidence type="ECO:0000259" key="3">
    <source>
        <dbReference type="Pfam" id="PF08414"/>
    </source>
</evidence>